<dbReference type="SMART" id="SM00387">
    <property type="entry name" value="HATPase_c"/>
    <property type="match status" value="1"/>
</dbReference>
<dbReference type="GO" id="GO:0005886">
    <property type="term" value="C:plasma membrane"/>
    <property type="evidence" value="ECO:0007669"/>
    <property type="project" value="TreeGrafter"/>
</dbReference>
<sequence>MISLKARLTTFLSLALVVLLGLQYLLVSAAIRGTAEDYMASRLEHDAETLLGELTWTDGEPGLPAGSPDAIYQRPFSGHYFTVRTPERELRSRSLWDTTLPVQAVPPGEVRREHLQGPAGQPLLLYAAGFRKAGRPVTLAVAEDLSSLNADLRAFQWRYGLVSLGVAGALLALQWLLVALGVRPLDRLRRQIVALEGGKRQSLDQRVPAEVRPLVGEINRLVGVLGQRQERSRKALGNLAHALKTPLTRLGQLGDDPRVRSDRELRDRLLEPTRVIEGLIERELKRARLAGGSPGQRFDADRELPRLLRALEGIHAERGIAIEADVPPGKTFHGDREDLLELFGNLLDNACKWAEGRVRLRVEEGPGLRFVVEDDGPGIPEAERPRLTERGARLDESASGHGLGLAIASDIVAAYGGELAFDRSGDLGGLAVRVTLPPTPRE</sequence>
<dbReference type="InterPro" id="IPR004358">
    <property type="entry name" value="Sig_transdc_His_kin-like_C"/>
</dbReference>
<keyword evidence="10 13" id="KW-1133">Transmembrane helix</keyword>
<evidence type="ECO:0000313" key="16">
    <source>
        <dbReference type="EMBL" id="SCX80323.1"/>
    </source>
</evidence>
<dbReference type="InterPro" id="IPR003660">
    <property type="entry name" value="HAMP_dom"/>
</dbReference>
<feature type="domain" description="Histidine kinase" evidence="14">
    <location>
        <begin position="238"/>
        <end position="440"/>
    </location>
</feature>
<keyword evidence="5" id="KW-0808">Transferase</keyword>
<evidence type="ECO:0000256" key="9">
    <source>
        <dbReference type="ARBA" id="ARBA00022840"/>
    </source>
</evidence>
<evidence type="ECO:0000256" key="2">
    <source>
        <dbReference type="ARBA" id="ARBA00004370"/>
    </source>
</evidence>
<gene>
    <name evidence="16" type="ORF">SAMN05661077_0506</name>
</gene>
<dbReference type="GO" id="GO:0004673">
    <property type="term" value="F:protein histidine kinase activity"/>
    <property type="evidence" value="ECO:0007669"/>
    <property type="project" value="UniProtKB-EC"/>
</dbReference>
<evidence type="ECO:0000256" key="11">
    <source>
        <dbReference type="ARBA" id="ARBA00023012"/>
    </source>
</evidence>
<dbReference type="CDD" id="cd16954">
    <property type="entry name" value="HATPase_PhoQ-like"/>
    <property type="match status" value="1"/>
</dbReference>
<keyword evidence="17" id="KW-1185">Reference proteome</keyword>
<dbReference type="Gene3D" id="1.10.287.130">
    <property type="match status" value="1"/>
</dbReference>
<evidence type="ECO:0000256" key="13">
    <source>
        <dbReference type="SAM" id="Phobius"/>
    </source>
</evidence>
<dbReference type="Pfam" id="PF02518">
    <property type="entry name" value="HATPase_c"/>
    <property type="match status" value="1"/>
</dbReference>
<evidence type="ECO:0000256" key="7">
    <source>
        <dbReference type="ARBA" id="ARBA00022741"/>
    </source>
</evidence>
<dbReference type="InterPro" id="IPR003594">
    <property type="entry name" value="HATPase_dom"/>
</dbReference>
<dbReference type="PROSITE" id="PS50109">
    <property type="entry name" value="HIS_KIN"/>
    <property type="match status" value="1"/>
</dbReference>
<dbReference type="InterPro" id="IPR005467">
    <property type="entry name" value="His_kinase_dom"/>
</dbReference>
<dbReference type="STRING" id="381306.AN478_09490"/>
<keyword evidence="4" id="KW-0597">Phosphoprotein</keyword>
<evidence type="ECO:0000256" key="1">
    <source>
        <dbReference type="ARBA" id="ARBA00000085"/>
    </source>
</evidence>
<dbReference type="Gene3D" id="3.30.565.10">
    <property type="entry name" value="Histidine kinase-like ATPase, C-terminal domain"/>
    <property type="match status" value="1"/>
</dbReference>
<dbReference type="AlphaFoldDB" id="A0A0P9CUG8"/>
<keyword evidence="11" id="KW-0902">Two-component regulatory system</keyword>
<keyword evidence="9" id="KW-0067">ATP-binding</keyword>
<evidence type="ECO:0000256" key="4">
    <source>
        <dbReference type="ARBA" id="ARBA00022553"/>
    </source>
</evidence>
<evidence type="ECO:0000256" key="6">
    <source>
        <dbReference type="ARBA" id="ARBA00022692"/>
    </source>
</evidence>
<organism evidence="16 17">
    <name type="scientific">Thiohalorhabdus denitrificans</name>
    <dbReference type="NCBI Taxonomy" id="381306"/>
    <lineage>
        <taxon>Bacteria</taxon>
        <taxon>Pseudomonadati</taxon>
        <taxon>Pseudomonadota</taxon>
        <taxon>Gammaproteobacteria</taxon>
        <taxon>Thiohalorhabdales</taxon>
        <taxon>Thiohalorhabdaceae</taxon>
        <taxon>Thiohalorhabdus</taxon>
    </lineage>
</organism>
<dbReference type="GO" id="GO:0000160">
    <property type="term" value="P:phosphorelay signal transduction system"/>
    <property type="evidence" value="ECO:0007669"/>
    <property type="project" value="UniProtKB-KW"/>
</dbReference>
<dbReference type="OrthoDB" id="9809567at2"/>
<dbReference type="InterPro" id="IPR036890">
    <property type="entry name" value="HATPase_C_sf"/>
</dbReference>
<dbReference type="PATRIC" id="fig|381306.5.peg.547"/>
<keyword evidence="7" id="KW-0547">Nucleotide-binding</keyword>
<dbReference type="PANTHER" id="PTHR45436:SF5">
    <property type="entry name" value="SENSOR HISTIDINE KINASE TRCS"/>
    <property type="match status" value="1"/>
</dbReference>
<evidence type="ECO:0000256" key="3">
    <source>
        <dbReference type="ARBA" id="ARBA00012438"/>
    </source>
</evidence>
<keyword evidence="6 13" id="KW-0812">Transmembrane</keyword>
<reference evidence="17" key="1">
    <citation type="submission" date="2016-10" db="EMBL/GenBank/DDBJ databases">
        <authorList>
            <person name="Varghese N."/>
        </authorList>
    </citation>
    <scope>NUCLEOTIDE SEQUENCE [LARGE SCALE GENOMIC DNA]</scope>
    <source>
        <strain evidence="17">HL 19</strain>
    </source>
</reference>
<feature type="transmembrane region" description="Helical" evidence="13">
    <location>
        <begin position="157"/>
        <end position="182"/>
    </location>
</feature>
<evidence type="ECO:0000256" key="5">
    <source>
        <dbReference type="ARBA" id="ARBA00022679"/>
    </source>
</evidence>
<protein>
    <recommendedName>
        <fullName evidence="3">histidine kinase</fullName>
        <ecNumber evidence="3">2.7.13.3</ecNumber>
    </recommendedName>
</protein>
<dbReference type="PRINTS" id="PR00344">
    <property type="entry name" value="BCTRLSENSOR"/>
</dbReference>
<evidence type="ECO:0000259" key="15">
    <source>
        <dbReference type="PROSITE" id="PS50885"/>
    </source>
</evidence>
<evidence type="ECO:0000313" key="17">
    <source>
        <dbReference type="Proteomes" id="UP000183104"/>
    </source>
</evidence>
<feature type="domain" description="HAMP" evidence="15">
    <location>
        <begin position="179"/>
        <end position="230"/>
    </location>
</feature>
<dbReference type="InterPro" id="IPR058619">
    <property type="entry name" value="PhoQ/CarS-like_HATPase"/>
</dbReference>
<proteinExistence type="predicted"/>
<comment type="subcellular location">
    <subcellularLocation>
        <location evidence="2">Membrane</location>
    </subcellularLocation>
</comment>
<dbReference type="RefSeq" id="WP_054966357.1">
    <property type="nucleotide sequence ID" value="NZ_FMUN01000001.1"/>
</dbReference>
<evidence type="ECO:0000259" key="14">
    <source>
        <dbReference type="PROSITE" id="PS50109"/>
    </source>
</evidence>
<keyword evidence="12 13" id="KW-0472">Membrane</keyword>
<keyword evidence="8 16" id="KW-0418">Kinase</keyword>
<comment type="catalytic activity">
    <reaction evidence="1">
        <text>ATP + protein L-histidine = ADP + protein N-phospho-L-histidine.</text>
        <dbReference type="EC" id="2.7.13.3"/>
    </reaction>
</comment>
<evidence type="ECO:0000256" key="8">
    <source>
        <dbReference type="ARBA" id="ARBA00022777"/>
    </source>
</evidence>
<dbReference type="PANTHER" id="PTHR45436">
    <property type="entry name" value="SENSOR HISTIDINE KINASE YKOH"/>
    <property type="match status" value="1"/>
</dbReference>
<evidence type="ECO:0000256" key="12">
    <source>
        <dbReference type="ARBA" id="ARBA00023136"/>
    </source>
</evidence>
<dbReference type="Proteomes" id="UP000183104">
    <property type="component" value="Unassembled WGS sequence"/>
</dbReference>
<name>A0A0P9CUG8_9GAMM</name>
<dbReference type="PROSITE" id="PS50885">
    <property type="entry name" value="HAMP"/>
    <property type="match status" value="1"/>
</dbReference>
<dbReference type="InterPro" id="IPR050428">
    <property type="entry name" value="TCS_sensor_his_kinase"/>
</dbReference>
<dbReference type="EC" id="2.7.13.3" evidence="3"/>
<accession>A0A0P9CUG8</accession>
<evidence type="ECO:0000256" key="10">
    <source>
        <dbReference type="ARBA" id="ARBA00022989"/>
    </source>
</evidence>
<dbReference type="EMBL" id="FMUN01000001">
    <property type="protein sequence ID" value="SCX80323.1"/>
    <property type="molecule type" value="Genomic_DNA"/>
</dbReference>
<dbReference type="SUPFAM" id="SSF55874">
    <property type="entry name" value="ATPase domain of HSP90 chaperone/DNA topoisomerase II/histidine kinase"/>
    <property type="match status" value="1"/>
</dbReference>